<keyword evidence="5" id="KW-0418">Kinase</keyword>
<dbReference type="PANTHER" id="PTHR24346:SF82">
    <property type="entry name" value="KP78A-RELATED"/>
    <property type="match status" value="1"/>
</dbReference>
<gene>
    <name evidence="8" type="ORF">BDN71DRAFT_1406986</name>
</gene>
<dbReference type="InterPro" id="IPR011009">
    <property type="entry name" value="Kinase-like_dom_sf"/>
</dbReference>
<accession>A0A9P6A8D1</accession>
<dbReference type="Proteomes" id="UP000807025">
    <property type="component" value="Unassembled WGS sequence"/>
</dbReference>
<dbReference type="AlphaFoldDB" id="A0A9P6A8D1"/>
<dbReference type="PANTHER" id="PTHR24346">
    <property type="entry name" value="MAP/MICROTUBULE AFFINITY-REGULATING KINASE"/>
    <property type="match status" value="1"/>
</dbReference>
<dbReference type="EMBL" id="MU154522">
    <property type="protein sequence ID" value="KAF9501837.1"/>
    <property type="molecule type" value="Genomic_DNA"/>
</dbReference>
<keyword evidence="2" id="KW-0723">Serine/threonine-protein kinase</keyword>
<evidence type="ECO:0000259" key="7">
    <source>
        <dbReference type="PROSITE" id="PS50011"/>
    </source>
</evidence>
<dbReference type="GO" id="GO:0035556">
    <property type="term" value="P:intracellular signal transduction"/>
    <property type="evidence" value="ECO:0007669"/>
    <property type="project" value="TreeGrafter"/>
</dbReference>
<evidence type="ECO:0000256" key="1">
    <source>
        <dbReference type="ARBA" id="ARBA00010791"/>
    </source>
</evidence>
<reference evidence="8" key="1">
    <citation type="submission" date="2020-11" db="EMBL/GenBank/DDBJ databases">
        <authorList>
            <consortium name="DOE Joint Genome Institute"/>
            <person name="Ahrendt S."/>
            <person name="Riley R."/>
            <person name="Andreopoulos W."/>
            <person name="Labutti K."/>
            <person name="Pangilinan J."/>
            <person name="Ruiz-Duenas F.J."/>
            <person name="Barrasa J.M."/>
            <person name="Sanchez-Garcia M."/>
            <person name="Camarero S."/>
            <person name="Miyauchi S."/>
            <person name="Serrano A."/>
            <person name="Linde D."/>
            <person name="Babiker R."/>
            <person name="Drula E."/>
            <person name="Ayuso-Fernandez I."/>
            <person name="Pacheco R."/>
            <person name="Padilla G."/>
            <person name="Ferreira P."/>
            <person name="Barriuso J."/>
            <person name="Kellner H."/>
            <person name="Castanera R."/>
            <person name="Alfaro M."/>
            <person name="Ramirez L."/>
            <person name="Pisabarro A.G."/>
            <person name="Kuo A."/>
            <person name="Tritt A."/>
            <person name="Lipzen A."/>
            <person name="He G."/>
            <person name="Yan M."/>
            <person name="Ng V."/>
            <person name="Cullen D."/>
            <person name="Martin F."/>
            <person name="Rosso M.-N."/>
            <person name="Henrissat B."/>
            <person name="Hibbett D."/>
            <person name="Martinez A.T."/>
            <person name="Grigoriev I.V."/>
        </authorList>
    </citation>
    <scope>NUCLEOTIDE SEQUENCE</scope>
    <source>
        <strain evidence="8">ATCC 90797</strain>
    </source>
</reference>
<dbReference type="PROSITE" id="PS50011">
    <property type="entry name" value="PROTEIN_KINASE_DOM"/>
    <property type="match status" value="1"/>
</dbReference>
<evidence type="ECO:0000256" key="4">
    <source>
        <dbReference type="ARBA" id="ARBA00022741"/>
    </source>
</evidence>
<sequence>MATGNPNEDPAIEGLLADSEIFWRDHYHWLLERGYQLRSRYEPNWTPSWKGTKKEWFECSDGLMPSHSSVLDAQRTSDGELLMLKRMEKSVYPQEIEIGQMFSAAPLANDPRNHCVPIYEVLQVPKDEDLFILVMPLLKEHDNPRFDTIGEAVEFFRQIFEGLQFMHKHNVAHRDVTYFNIMMDARPLYQERYHPFRQRHKLDLNGHPKHLTRTLIPVQYYLTDFGLSRKYNPEDCPPMEDIIAGGDKSVPEFMSVDACDPFPVDVYTLGNLIKDNFTHGHKFASARQGFNFMEPLVADMTQTDPSKRPTMDEAMERFEEIRQGLSSWKLRSRVVKKNDSYVAGFFRGVGHWWRRVGFVIKRVPPLPTPTT</sequence>
<dbReference type="SMART" id="SM00220">
    <property type="entry name" value="S_TKc"/>
    <property type="match status" value="1"/>
</dbReference>
<dbReference type="SUPFAM" id="SSF56112">
    <property type="entry name" value="Protein kinase-like (PK-like)"/>
    <property type="match status" value="1"/>
</dbReference>
<evidence type="ECO:0000313" key="9">
    <source>
        <dbReference type="Proteomes" id="UP000807025"/>
    </source>
</evidence>
<keyword evidence="3" id="KW-0808">Transferase</keyword>
<dbReference type="GO" id="GO:0004674">
    <property type="term" value="F:protein serine/threonine kinase activity"/>
    <property type="evidence" value="ECO:0007669"/>
    <property type="project" value="UniProtKB-KW"/>
</dbReference>
<evidence type="ECO:0000256" key="6">
    <source>
        <dbReference type="ARBA" id="ARBA00022840"/>
    </source>
</evidence>
<keyword evidence="6" id="KW-0067">ATP-binding</keyword>
<feature type="domain" description="Protein kinase" evidence="7">
    <location>
        <begin position="1"/>
        <end position="342"/>
    </location>
</feature>
<organism evidence="8 9">
    <name type="scientific">Pleurotus eryngii</name>
    <name type="common">Boletus of the steppes</name>
    <dbReference type="NCBI Taxonomy" id="5323"/>
    <lineage>
        <taxon>Eukaryota</taxon>
        <taxon>Fungi</taxon>
        <taxon>Dikarya</taxon>
        <taxon>Basidiomycota</taxon>
        <taxon>Agaricomycotina</taxon>
        <taxon>Agaricomycetes</taxon>
        <taxon>Agaricomycetidae</taxon>
        <taxon>Agaricales</taxon>
        <taxon>Pleurotineae</taxon>
        <taxon>Pleurotaceae</taxon>
        <taxon>Pleurotus</taxon>
    </lineage>
</organism>
<protein>
    <recommendedName>
        <fullName evidence="7">Protein kinase domain-containing protein</fullName>
    </recommendedName>
</protein>
<dbReference type="Pfam" id="PF00069">
    <property type="entry name" value="Pkinase"/>
    <property type="match status" value="1"/>
</dbReference>
<evidence type="ECO:0000256" key="5">
    <source>
        <dbReference type="ARBA" id="ARBA00022777"/>
    </source>
</evidence>
<keyword evidence="4" id="KW-0547">Nucleotide-binding</keyword>
<evidence type="ECO:0000256" key="2">
    <source>
        <dbReference type="ARBA" id="ARBA00022527"/>
    </source>
</evidence>
<dbReference type="GO" id="GO:0005737">
    <property type="term" value="C:cytoplasm"/>
    <property type="evidence" value="ECO:0007669"/>
    <property type="project" value="TreeGrafter"/>
</dbReference>
<dbReference type="Gene3D" id="1.10.510.10">
    <property type="entry name" value="Transferase(Phosphotransferase) domain 1"/>
    <property type="match status" value="1"/>
</dbReference>
<dbReference type="OrthoDB" id="5987198at2759"/>
<dbReference type="InterPro" id="IPR000719">
    <property type="entry name" value="Prot_kinase_dom"/>
</dbReference>
<evidence type="ECO:0000313" key="8">
    <source>
        <dbReference type="EMBL" id="KAF9501837.1"/>
    </source>
</evidence>
<evidence type="ECO:0000256" key="3">
    <source>
        <dbReference type="ARBA" id="ARBA00022679"/>
    </source>
</evidence>
<proteinExistence type="inferred from homology"/>
<comment type="caution">
    <text evidence="8">The sequence shown here is derived from an EMBL/GenBank/DDBJ whole genome shotgun (WGS) entry which is preliminary data.</text>
</comment>
<dbReference type="GO" id="GO:0005524">
    <property type="term" value="F:ATP binding"/>
    <property type="evidence" value="ECO:0007669"/>
    <property type="project" value="UniProtKB-KW"/>
</dbReference>
<keyword evidence="9" id="KW-1185">Reference proteome</keyword>
<name>A0A9P6A8D1_PLEER</name>
<comment type="similarity">
    <text evidence="1">Belongs to the protein kinase superfamily. CAMK Ser/Thr protein kinase family. NIM1 subfamily.</text>
</comment>